<evidence type="ECO:0000313" key="2">
    <source>
        <dbReference type="Proteomes" id="UP000317369"/>
    </source>
</evidence>
<keyword evidence="2" id="KW-1185">Reference proteome</keyword>
<dbReference type="Proteomes" id="UP000317369">
    <property type="component" value="Chromosome"/>
</dbReference>
<dbReference type="KEGG" id="pcor:KS4_11920"/>
<dbReference type="NCBIfam" id="TIGR04138">
    <property type="entry name" value="Plancto_Ver_chp"/>
    <property type="match status" value="1"/>
</dbReference>
<dbReference type="OrthoDB" id="282243at2"/>
<dbReference type="InterPro" id="IPR026406">
    <property type="entry name" value="Ver/Plancto_CHP"/>
</dbReference>
<organism evidence="1 2">
    <name type="scientific">Poriferisphaera corsica</name>
    <dbReference type="NCBI Taxonomy" id="2528020"/>
    <lineage>
        <taxon>Bacteria</taxon>
        <taxon>Pseudomonadati</taxon>
        <taxon>Planctomycetota</taxon>
        <taxon>Phycisphaerae</taxon>
        <taxon>Phycisphaerales</taxon>
        <taxon>Phycisphaeraceae</taxon>
        <taxon>Poriferisphaera</taxon>
    </lineage>
</organism>
<dbReference type="EMBL" id="CP036425">
    <property type="protein sequence ID" value="QDU33147.1"/>
    <property type="molecule type" value="Genomic_DNA"/>
</dbReference>
<protein>
    <submittedName>
        <fullName evidence="1">Uncharacterized protein</fullName>
    </submittedName>
</protein>
<dbReference type="AlphaFoldDB" id="A0A517YSD6"/>
<reference evidence="1 2" key="1">
    <citation type="submission" date="2019-02" db="EMBL/GenBank/DDBJ databases">
        <title>Deep-cultivation of Planctomycetes and their phenomic and genomic characterization uncovers novel biology.</title>
        <authorList>
            <person name="Wiegand S."/>
            <person name="Jogler M."/>
            <person name="Boedeker C."/>
            <person name="Pinto D."/>
            <person name="Vollmers J."/>
            <person name="Rivas-Marin E."/>
            <person name="Kohn T."/>
            <person name="Peeters S.H."/>
            <person name="Heuer A."/>
            <person name="Rast P."/>
            <person name="Oberbeckmann S."/>
            <person name="Bunk B."/>
            <person name="Jeske O."/>
            <person name="Meyerdierks A."/>
            <person name="Storesund J.E."/>
            <person name="Kallscheuer N."/>
            <person name="Luecker S."/>
            <person name="Lage O.M."/>
            <person name="Pohl T."/>
            <person name="Merkel B.J."/>
            <person name="Hornburger P."/>
            <person name="Mueller R.-W."/>
            <person name="Bruemmer F."/>
            <person name="Labrenz M."/>
            <person name="Spormann A.M."/>
            <person name="Op den Camp H."/>
            <person name="Overmann J."/>
            <person name="Amann R."/>
            <person name="Jetten M.S.M."/>
            <person name="Mascher T."/>
            <person name="Medema M.H."/>
            <person name="Devos D.P."/>
            <person name="Kaster A.-K."/>
            <person name="Ovreas L."/>
            <person name="Rohde M."/>
            <person name="Galperin M.Y."/>
            <person name="Jogler C."/>
        </authorList>
    </citation>
    <scope>NUCLEOTIDE SEQUENCE [LARGE SCALE GENOMIC DNA]</scope>
    <source>
        <strain evidence="1 2">KS4</strain>
    </source>
</reference>
<gene>
    <name evidence="1" type="ORF">KS4_11920</name>
</gene>
<sequence length="132" mass="15002">MAAKDLLAIARESRYALDAFVFVQRGLEHTVREIHGALAAEEPDLSHEEIESRHVSGSDLCLGLRDYAIAEYGLMARTVLKHWYITSCEDFGNIVFEMIDAGLMHKTDEDCLEDFIDTFDFRDAFTPELQLS</sequence>
<evidence type="ECO:0000313" key="1">
    <source>
        <dbReference type="EMBL" id="QDU33147.1"/>
    </source>
</evidence>
<dbReference type="RefSeq" id="WP_145075804.1">
    <property type="nucleotide sequence ID" value="NZ_CP036425.1"/>
</dbReference>
<name>A0A517YSD6_9BACT</name>
<proteinExistence type="predicted"/>
<accession>A0A517YSD6</accession>